<comment type="caution">
    <text evidence="13">The sequence shown here is derived from an EMBL/GenBank/DDBJ whole genome shotgun (WGS) entry which is preliminary data.</text>
</comment>
<keyword evidence="8" id="KW-0234">DNA repair</keyword>
<evidence type="ECO:0000313" key="14">
    <source>
        <dbReference type="Proteomes" id="UP001050691"/>
    </source>
</evidence>
<evidence type="ECO:0000256" key="8">
    <source>
        <dbReference type="ARBA" id="ARBA00023204"/>
    </source>
</evidence>
<dbReference type="Gene3D" id="1.10.10.10">
    <property type="entry name" value="Winged helix-like DNA-binding domain superfamily/Winged helix DNA-binding domain"/>
    <property type="match status" value="1"/>
</dbReference>
<dbReference type="PANTHER" id="PTHR10815:SF13">
    <property type="entry name" value="METHYLATED-DNA--PROTEIN-CYSTEINE METHYLTRANSFERASE"/>
    <property type="match status" value="1"/>
</dbReference>
<dbReference type="InterPro" id="IPR014048">
    <property type="entry name" value="MethylDNA_cys_MeTrfase_DNA-bd"/>
</dbReference>
<dbReference type="Proteomes" id="UP001050691">
    <property type="component" value="Unassembled WGS sequence"/>
</dbReference>
<evidence type="ECO:0000256" key="6">
    <source>
        <dbReference type="ARBA" id="ARBA00022679"/>
    </source>
</evidence>
<dbReference type="GO" id="GO:0032259">
    <property type="term" value="P:methylation"/>
    <property type="evidence" value="ECO:0007669"/>
    <property type="project" value="UniProtKB-KW"/>
</dbReference>
<dbReference type="PROSITE" id="PS00374">
    <property type="entry name" value="MGMT"/>
    <property type="match status" value="1"/>
</dbReference>
<dbReference type="GO" id="GO:0003908">
    <property type="term" value="F:methylated-DNA-[protein]-cysteine S-methyltransferase activity"/>
    <property type="evidence" value="ECO:0007669"/>
    <property type="project" value="UniProtKB-EC"/>
</dbReference>
<evidence type="ECO:0000313" key="13">
    <source>
        <dbReference type="EMBL" id="GJJ07995.1"/>
    </source>
</evidence>
<sequence length="170" mass="19055">MLIEKTTLVSHSFKRSALKNKETDAESDFTTTTSRSCSYPLEETERRTFKTKEGKAITAHQWAVYDFVRTIPVGKVTTYKVVCSALGAGSPRSVGTALRNNPFAPFVPCHRVIASTGYIGGFFGEWNSPTNHAQRKQVQRKIELLNQEGVEFTDKGYLMGGKEIIWQETN</sequence>
<dbReference type="Pfam" id="PF01035">
    <property type="entry name" value="DNA_binding_1"/>
    <property type="match status" value="1"/>
</dbReference>
<dbReference type="InterPro" id="IPR036388">
    <property type="entry name" value="WH-like_DNA-bd_sf"/>
</dbReference>
<reference evidence="13" key="1">
    <citation type="submission" date="2021-10" db="EMBL/GenBank/DDBJ databases">
        <title>De novo Genome Assembly of Clathrus columnatus (Basidiomycota, Fungi) Using Illumina and Nanopore Sequence Data.</title>
        <authorList>
            <person name="Ogiso-Tanaka E."/>
            <person name="Itagaki H."/>
            <person name="Hosoya T."/>
            <person name="Hosaka K."/>
        </authorList>
    </citation>
    <scope>NUCLEOTIDE SEQUENCE</scope>
    <source>
        <strain evidence="13">MO-923</strain>
    </source>
</reference>
<evidence type="ECO:0000256" key="11">
    <source>
        <dbReference type="ARBA" id="ARBA00049348"/>
    </source>
</evidence>
<organism evidence="13 14">
    <name type="scientific">Clathrus columnatus</name>
    <dbReference type="NCBI Taxonomy" id="1419009"/>
    <lineage>
        <taxon>Eukaryota</taxon>
        <taxon>Fungi</taxon>
        <taxon>Dikarya</taxon>
        <taxon>Basidiomycota</taxon>
        <taxon>Agaricomycotina</taxon>
        <taxon>Agaricomycetes</taxon>
        <taxon>Phallomycetidae</taxon>
        <taxon>Phallales</taxon>
        <taxon>Clathraceae</taxon>
        <taxon>Clathrus</taxon>
    </lineage>
</organism>
<evidence type="ECO:0000256" key="2">
    <source>
        <dbReference type="ARBA" id="ARBA00008711"/>
    </source>
</evidence>
<comment type="catalytic activity">
    <reaction evidence="11">
        <text>a 6-O-methyl-2'-deoxyguanosine in DNA + L-cysteinyl-[protein] = S-methyl-L-cysteinyl-[protein] + a 2'-deoxyguanosine in DNA</text>
        <dbReference type="Rhea" id="RHEA:24000"/>
        <dbReference type="Rhea" id="RHEA-COMP:10131"/>
        <dbReference type="Rhea" id="RHEA-COMP:10132"/>
        <dbReference type="Rhea" id="RHEA-COMP:11367"/>
        <dbReference type="Rhea" id="RHEA-COMP:11368"/>
        <dbReference type="ChEBI" id="CHEBI:29950"/>
        <dbReference type="ChEBI" id="CHEBI:82612"/>
        <dbReference type="ChEBI" id="CHEBI:85445"/>
        <dbReference type="ChEBI" id="CHEBI:85448"/>
        <dbReference type="EC" id="2.1.1.63"/>
    </reaction>
</comment>
<evidence type="ECO:0000256" key="10">
    <source>
        <dbReference type="ARBA" id="ARBA00031621"/>
    </source>
</evidence>
<keyword evidence="14" id="KW-1185">Reference proteome</keyword>
<evidence type="ECO:0000256" key="7">
    <source>
        <dbReference type="ARBA" id="ARBA00022763"/>
    </source>
</evidence>
<comment type="catalytic activity">
    <reaction evidence="1">
        <text>a 4-O-methyl-thymidine in DNA + L-cysteinyl-[protein] = a thymidine in DNA + S-methyl-L-cysteinyl-[protein]</text>
        <dbReference type="Rhea" id="RHEA:53428"/>
        <dbReference type="Rhea" id="RHEA-COMP:10131"/>
        <dbReference type="Rhea" id="RHEA-COMP:10132"/>
        <dbReference type="Rhea" id="RHEA-COMP:13555"/>
        <dbReference type="Rhea" id="RHEA-COMP:13556"/>
        <dbReference type="ChEBI" id="CHEBI:29950"/>
        <dbReference type="ChEBI" id="CHEBI:82612"/>
        <dbReference type="ChEBI" id="CHEBI:137386"/>
        <dbReference type="ChEBI" id="CHEBI:137387"/>
        <dbReference type="EC" id="2.1.1.63"/>
    </reaction>
</comment>
<dbReference type="InterPro" id="IPR001497">
    <property type="entry name" value="MethylDNA_cys_MeTrfase_AS"/>
</dbReference>
<evidence type="ECO:0000256" key="1">
    <source>
        <dbReference type="ARBA" id="ARBA00001286"/>
    </source>
</evidence>
<comment type="similarity">
    <text evidence="2">Belongs to the MGMT family.</text>
</comment>
<accession>A0AAV5A160</accession>
<dbReference type="PANTHER" id="PTHR10815">
    <property type="entry name" value="METHYLATED-DNA--PROTEIN-CYSTEINE METHYLTRANSFERASE"/>
    <property type="match status" value="1"/>
</dbReference>
<protein>
    <recommendedName>
        <fullName evidence="4">Methylated-DNA--protein-cysteine methyltransferase</fullName>
        <ecNumber evidence="3">2.1.1.63</ecNumber>
    </recommendedName>
    <alternativeName>
        <fullName evidence="9">6-O-methylguanine-DNA methyltransferase</fullName>
    </alternativeName>
    <alternativeName>
        <fullName evidence="10">O-6-methylguanine-DNA-alkyltransferase</fullName>
    </alternativeName>
</protein>
<feature type="domain" description="Methylated-DNA-[protein]-cysteine S-methyltransferase DNA binding" evidence="12">
    <location>
        <begin position="61"/>
        <end position="150"/>
    </location>
</feature>
<dbReference type="EMBL" id="BPWL01000002">
    <property type="protein sequence ID" value="GJJ07995.1"/>
    <property type="molecule type" value="Genomic_DNA"/>
</dbReference>
<keyword evidence="7" id="KW-0227">DNA damage</keyword>
<evidence type="ECO:0000259" key="12">
    <source>
        <dbReference type="Pfam" id="PF01035"/>
    </source>
</evidence>
<dbReference type="SUPFAM" id="SSF46767">
    <property type="entry name" value="Methylated DNA-protein cysteine methyltransferase, C-terminal domain"/>
    <property type="match status" value="1"/>
</dbReference>
<dbReference type="NCBIfam" id="TIGR00589">
    <property type="entry name" value="ogt"/>
    <property type="match status" value="1"/>
</dbReference>
<keyword evidence="6" id="KW-0808">Transferase</keyword>
<gene>
    <name evidence="13" type="ORF">Clacol_002202</name>
</gene>
<name>A0AAV5A160_9AGAM</name>
<evidence type="ECO:0000256" key="4">
    <source>
        <dbReference type="ARBA" id="ARBA00015377"/>
    </source>
</evidence>
<dbReference type="EC" id="2.1.1.63" evidence="3"/>
<evidence type="ECO:0000256" key="5">
    <source>
        <dbReference type="ARBA" id="ARBA00022603"/>
    </source>
</evidence>
<dbReference type="InterPro" id="IPR036217">
    <property type="entry name" value="MethylDNA_cys_MeTrfase_DNAb"/>
</dbReference>
<evidence type="ECO:0000256" key="3">
    <source>
        <dbReference type="ARBA" id="ARBA00011918"/>
    </source>
</evidence>
<evidence type="ECO:0000256" key="9">
    <source>
        <dbReference type="ARBA" id="ARBA00030795"/>
    </source>
</evidence>
<dbReference type="AlphaFoldDB" id="A0AAV5A160"/>
<dbReference type="GO" id="GO:0006281">
    <property type="term" value="P:DNA repair"/>
    <property type="evidence" value="ECO:0007669"/>
    <property type="project" value="UniProtKB-KW"/>
</dbReference>
<keyword evidence="5" id="KW-0489">Methyltransferase</keyword>
<dbReference type="CDD" id="cd06445">
    <property type="entry name" value="ATase"/>
    <property type="match status" value="1"/>
</dbReference>
<proteinExistence type="inferred from homology"/>